<dbReference type="AlphaFoldDB" id="A0A1X6WRX6"/>
<proteinExistence type="predicted"/>
<gene>
    <name evidence="2" type="ORF">FM121_13000</name>
</gene>
<name>A0A1X6WRX6_9ENTE</name>
<dbReference type="Proteomes" id="UP000195918">
    <property type="component" value="Unassembled WGS sequence"/>
</dbReference>
<accession>A0A1X6WRX6</accession>
<sequence>MVDIQKLKFVKKIVIILACFLLFTTGFLLGSNIGKKEPKQVKTENKKSVDKEIKKELTTKVVNDFLTAYYTKKDVGENRNRYEPLVSVAMFNELKAQEEQPINQAYKGYIVNQVFDRADIYVDTVKSTAVCLVNYTYTHRSEKNTDRNALLNQNETEAIKIEFLKEGKKFIVNKIDYVSLTEIDSGGYNNYKIELDETTQFSSSDSTSDEEMITSNDKTITTTEETNNVEEN</sequence>
<feature type="region of interest" description="Disordered" evidence="1">
    <location>
        <begin position="200"/>
        <end position="232"/>
    </location>
</feature>
<evidence type="ECO:0000313" key="3">
    <source>
        <dbReference type="Proteomes" id="UP000195918"/>
    </source>
</evidence>
<keyword evidence="3" id="KW-1185">Reference proteome</keyword>
<evidence type="ECO:0008006" key="4">
    <source>
        <dbReference type="Google" id="ProtNLM"/>
    </source>
</evidence>
<dbReference type="EMBL" id="FWFD01000018">
    <property type="protein sequence ID" value="SLM87008.1"/>
    <property type="molecule type" value="Genomic_DNA"/>
</dbReference>
<evidence type="ECO:0000313" key="2">
    <source>
        <dbReference type="EMBL" id="SLM87008.1"/>
    </source>
</evidence>
<evidence type="ECO:0000256" key="1">
    <source>
        <dbReference type="SAM" id="MobiDB-lite"/>
    </source>
</evidence>
<feature type="compositionally biased region" description="Low complexity" evidence="1">
    <location>
        <begin position="214"/>
        <end position="226"/>
    </location>
</feature>
<reference evidence="3" key="1">
    <citation type="submission" date="2017-02" db="EMBL/GenBank/DDBJ databases">
        <authorList>
            <person name="Dridi B."/>
        </authorList>
    </citation>
    <scope>NUCLEOTIDE SEQUENCE [LARGE SCALE GENOMIC DNA]</scope>
    <source>
        <strain evidence="3">bH819</strain>
    </source>
</reference>
<organism evidence="2 3">
    <name type="scientific">Vagococcus fluvialis bH819</name>
    <dbReference type="NCBI Taxonomy" id="1255619"/>
    <lineage>
        <taxon>Bacteria</taxon>
        <taxon>Bacillati</taxon>
        <taxon>Bacillota</taxon>
        <taxon>Bacilli</taxon>
        <taxon>Lactobacillales</taxon>
        <taxon>Enterococcaceae</taxon>
        <taxon>Vagococcus</taxon>
    </lineage>
</organism>
<protein>
    <recommendedName>
        <fullName evidence="4">Parvulin-like peptidyl-prolyl isomerase</fullName>
    </recommendedName>
</protein>